<dbReference type="EMBL" id="HE806319">
    <property type="protein sequence ID" value="CCH60537.1"/>
    <property type="molecule type" value="Genomic_DNA"/>
</dbReference>
<evidence type="ECO:0000313" key="2">
    <source>
        <dbReference type="Proteomes" id="UP000002866"/>
    </source>
</evidence>
<reference evidence="1 2" key="1">
    <citation type="journal article" date="2011" name="Proc. Natl. Acad. Sci. U.S.A.">
        <title>Evolutionary erosion of yeast sex chromosomes by mating-type switching accidents.</title>
        <authorList>
            <person name="Gordon J.L."/>
            <person name="Armisen D."/>
            <person name="Proux-Wera E."/>
            <person name="Oheigeartaigh S.S."/>
            <person name="Byrne K.P."/>
            <person name="Wolfe K.H."/>
        </authorList>
    </citation>
    <scope>NUCLEOTIDE SEQUENCE [LARGE SCALE GENOMIC DNA]</scope>
    <source>
        <strain evidence="2">ATCC 34711 / CBS 6284 / DSM 70876 / NBRC 10599 / NRRL Y-10934 / UCD 77-7</strain>
    </source>
</reference>
<keyword evidence="2" id="KW-1185">Reference proteome</keyword>
<dbReference type="eggNOG" id="ENOG502S76G">
    <property type="taxonomic scope" value="Eukaryota"/>
</dbReference>
<dbReference type="OrthoDB" id="3972963at2759"/>
<dbReference type="FunCoup" id="I2H2D5">
    <property type="interactions" value="7"/>
</dbReference>
<dbReference type="KEGG" id="tbl:TBLA_0D00270"/>
<sequence length="162" mass="18936">MIFKNSSVLHACITHSSIRPITTQIYLQSHLQILRTNHKLSSTSKQECIQYKKWFQLSFSERELFAKRFISNYAVQYPGSNTLGSLEFLYNQNYHIYKTEGQHSSSQRSSLPNSSRQPLNVDDPCIFGVFYNDIHRINSLLDTTESTSRFQDRSFRDLLVKM</sequence>
<proteinExistence type="predicted"/>
<organism evidence="1 2">
    <name type="scientific">Henningerozyma blattae (strain ATCC 34711 / CBS 6284 / DSM 70876 / NBRC 10599 / NRRL Y-10934 / UCD 77-7)</name>
    <name type="common">Yeast</name>
    <name type="synonym">Tetrapisispora blattae</name>
    <dbReference type="NCBI Taxonomy" id="1071380"/>
    <lineage>
        <taxon>Eukaryota</taxon>
        <taxon>Fungi</taxon>
        <taxon>Dikarya</taxon>
        <taxon>Ascomycota</taxon>
        <taxon>Saccharomycotina</taxon>
        <taxon>Saccharomycetes</taxon>
        <taxon>Saccharomycetales</taxon>
        <taxon>Saccharomycetaceae</taxon>
        <taxon>Henningerozyma</taxon>
    </lineage>
</organism>
<gene>
    <name evidence="1" type="primary">TBLA0D00270</name>
    <name evidence="1" type="ORF">TBLA_0D00270</name>
</gene>
<dbReference type="InParanoid" id="I2H2D5"/>
<accession>I2H2D5</accession>
<dbReference type="RefSeq" id="XP_004180056.1">
    <property type="nucleotide sequence ID" value="XM_004180008.1"/>
</dbReference>
<dbReference type="Proteomes" id="UP000002866">
    <property type="component" value="Chromosome 4"/>
</dbReference>
<protein>
    <submittedName>
        <fullName evidence="1">Uncharacterized protein</fullName>
    </submittedName>
</protein>
<evidence type="ECO:0000313" key="1">
    <source>
        <dbReference type="EMBL" id="CCH60537.1"/>
    </source>
</evidence>
<name>I2H2D5_HENB6</name>
<dbReference type="AlphaFoldDB" id="I2H2D5"/>
<dbReference type="GeneID" id="14495641"/>
<dbReference type="HOGENOM" id="CLU_1636550_0_0_1"/>